<dbReference type="SUPFAM" id="SSF55961">
    <property type="entry name" value="Bet v1-like"/>
    <property type="match status" value="1"/>
</dbReference>
<evidence type="ECO:0000256" key="1">
    <source>
        <dbReference type="ARBA" id="ARBA00006817"/>
    </source>
</evidence>
<gene>
    <name evidence="3" type="ORF">DF223_13050</name>
</gene>
<protein>
    <submittedName>
        <fullName evidence="3">Polyketide cyclase</fullName>
    </submittedName>
</protein>
<accession>A0A2U1TC99</accession>
<evidence type="ECO:0000313" key="3">
    <source>
        <dbReference type="EMBL" id="PWC06504.1"/>
    </source>
</evidence>
<sequence length="230" mass="24401">MDINSSELTEKTGAQIGAVTRRLSRREVDGESGRVVTISQTYPTSQADLWNAVTTGDRISRWLMPITGDLKVGGHYQLEGNAGGEILECVEPHTLDVTWEYGGDVSWVTARLTGDENSATLEVEHTALVDDADWKQFGPGAVGIGWDSMFLGLALHLTSGASMDPAEAMAWMESPDGIRFMTRSNDAWREANIAAGEKKADADAAAARCLAAYTGVGPDPAEGVAGDVAG</sequence>
<dbReference type="EMBL" id="QEFB01000013">
    <property type="protein sequence ID" value="PWC06504.1"/>
    <property type="molecule type" value="Genomic_DNA"/>
</dbReference>
<comment type="caution">
    <text evidence="3">The sequence shown here is derived from an EMBL/GenBank/DDBJ whole genome shotgun (WGS) entry which is preliminary data.</text>
</comment>
<keyword evidence="4" id="KW-1185">Reference proteome</keyword>
<evidence type="ECO:0000313" key="4">
    <source>
        <dbReference type="Proteomes" id="UP000244962"/>
    </source>
</evidence>
<name>A0A2U1TC99_9MICO</name>
<dbReference type="Gene3D" id="3.30.530.20">
    <property type="match status" value="1"/>
</dbReference>
<dbReference type="CDD" id="cd08899">
    <property type="entry name" value="SRPBCC_CalC_Aha1-like_6"/>
    <property type="match status" value="1"/>
</dbReference>
<comment type="similarity">
    <text evidence="1">Belongs to the AHA1 family.</text>
</comment>
<organism evidence="3 4">
    <name type="scientific">Mycetocola zhujimingii</name>
    <dbReference type="NCBI Taxonomy" id="2079792"/>
    <lineage>
        <taxon>Bacteria</taxon>
        <taxon>Bacillati</taxon>
        <taxon>Actinomycetota</taxon>
        <taxon>Actinomycetes</taxon>
        <taxon>Micrococcales</taxon>
        <taxon>Microbacteriaceae</taxon>
        <taxon>Mycetocola</taxon>
    </lineage>
</organism>
<dbReference type="InterPro" id="IPR013538">
    <property type="entry name" value="ASHA1/2-like_C"/>
</dbReference>
<dbReference type="InterPro" id="IPR023393">
    <property type="entry name" value="START-like_dom_sf"/>
</dbReference>
<dbReference type="Proteomes" id="UP000244962">
    <property type="component" value="Unassembled WGS sequence"/>
</dbReference>
<proteinExistence type="inferred from homology"/>
<dbReference type="Pfam" id="PF08327">
    <property type="entry name" value="AHSA1"/>
    <property type="match status" value="1"/>
</dbReference>
<feature type="domain" description="Activator of Hsp90 ATPase homologue 1/2-like C-terminal" evidence="2">
    <location>
        <begin position="44"/>
        <end position="154"/>
    </location>
</feature>
<dbReference type="RefSeq" id="WP_108963486.1">
    <property type="nucleotide sequence ID" value="NZ_QEFB01000013.1"/>
</dbReference>
<evidence type="ECO:0000259" key="2">
    <source>
        <dbReference type="Pfam" id="PF08327"/>
    </source>
</evidence>
<reference evidence="4" key="1">
    <citation type="submission" date="2018-04" db="EMBL/GenBank/DDBJ databases">
        <authorList>
            <person name="Liu S."/>
            <person name="Wang Z."/>
            <person name="Li J."/>
        </authorList>
    </citation>
    <scope>NUCLEOTIDE SEQUENCE [LARGE SCALE GENOMIC DNA]</scope>
    <source>
        <strain evidence="4">622</strain>
    </source>
</reference>
<dbReference type="AlphaFoldDB" id="A0A2U1TC99"/>